<name>A0A0R1KUW6_9LACO</name>
<dbReference type="Proteomes" id="UP000051581">
    <property type="component" value="Unassembled WGS sequence"/>
</dbReference>
<proteinExistence type="predicted"/>
<evidence type="ECO:0000313" key="1">
    <source>
        <dbReference type="EMBL" id="KRK87040.1"/>
    </source>
</evidence>
<dbReference type="RefSeq" id="WP_057826300.1">
    <property type="nucleotide sequence ID" value="NZ_AZEA01000027.1"/>
</dbReference>
<keyword evidence="2" id="KW-1185">Reference proteome</keyword>
<accession>A0A0R1KUW6</accession>
<comment type="caution">
    <text evidence="1">The sequence shown here is derived from an EMBL/GenBank/DDBJ whole genome shotgun (WGS) entry which is preliminary data.</text>
</comment>
<gene>
    <name evidence="1" type="ORF">FD17_GL001502</name>
</gene>
<sequence>MEQKYSEVEAEKHFENNRLWFRRFQTTRSFRKLTKPERAAAGYITQAFVGLAYKYQLRSPRRYSAKSVKKVILELFPQKIAATNVFFTSVIPVMRRYFVFLGAQHKISNVDTLTRALDSLKIGTLLSSHRDTSNWDAHKKLGMQVLMGYKLDVDPKKVTAYEEDYNMGVPLRFCFDFSVNRPPKNIILLTEKLRKRFENVMYEKNR</sequence>
<reference evidence="1 2" key="1">
    <citation type="journal article" date="2015" name="Genome Announc.">
        <title>Expanding the biotechnology potential of lactobacilli through comparative genomics of 213 strains and associated genera.</title>
        <authorList>
            <person name="Sun Z."/>
            <person name="Harris H.M."/>
            <person name="McCann A."/>
            <person name="Guo C."/>
            <person name="Argimon S."/>
            <person name="Zhang W."/>
            <person name="Yang X."/>
            <person name="Jeffery I.B."/>
            <person name="Cooney J.C."/>
            <person name="Kagawa T.F."/>
            <person name="Liu W."/>
            <person name="Song Y."/>
            <person name="Salvetti E."/>
            <person name="Wrobel A."/>
            <person name="Rasinkangas P."/>
            <person name="Parkhill J."/>
            <person name="Rea M.C."/>
            <person name="O'Sullivan O."/>
            <person name="Ritari J."/>
            <person name="Douillard F.P."/>
            <person name="Paul Ross R."/>
            <person name="Yang R."/>
            <person name="Briner A.E."/>
            <person name="Felis G.E."/>
            <person name="de Vos W.M."/>
            <person name="Barrangou R."/>
            <person name="Klaenhammer T.R."/>
            <person name="Caufield P.W."/>
            <person name="Cui Y."/>
            <person name="Zhang H."/>
            <person name="O'Toole P.W."/>
        </authorList>
    </citation>
    <scope>NUCLEOTIDE SEQUENCE [LARGE SCALE GENOMIC DNA]</scope>
    <source>
        <strain evidence="1 2">DSM 19904</strain>
    </source>
</reference>
<evidence type="ECO:0000313" key="2">
    <source>
        <dbReference type="Proteomes" id="UP000051581"/>
    </source>
</evidence>
<dbReference type="AlphaFoldDB" id="A0A0R1KUW6"/>
<protein>
    <submittedName>
        <fullName evidence="1">Uncharacterized protein</fullName>
    </submittedName>
</protein>
<dbReference type="EMBL" id="AZEA01000027">
    <property type="protein sequence ID" value="KRK87040.1"/>
    <property type="molecule type" value="Genomic_DNA"/>
</dbReference>
<dbReference type="OrthoDB" id="2310518at2"/>
<dbReference type="PATRIC" id="fig|1423808.3.peg.1523"/>
<organism evidence="1 2">
    <name type="scientific">Lentilactobacillus sunkii DSM 19904</name>
    <dbReference type="NCBI Taxonomy" id="1423808"/>
    <lineage>
        <taxon>Bacteria</taxon>
        <taxon>Bacillati</taxon>
        <taxon>Bacillota</taxon>
        <taxon>Bacilli</taxon>
        <taxon>Lactobacillales</taxon>
        <taxon>Lactobacillaceae</taxon>
        <taxon>Lentilactobacillus</taxon>
    </lineage>
</organism>